<dbReference type="Gene3D" id="3.10.180.10">
    <property type="entry name" value="2,3-Dihydroxybiphenyl 1,2-Dioxygenase, domain 1"/>
    <property type="match status" value="1"/>
</dbReference>
<protein>
    <submittedName>
        <fullName evidence="2">Catechol 2,3-dioxygenase-like lactoylglutathione lyase family enzyme</fullName>
    </submittedName>
</protein>
<dbReference type="PROSITE" id="PS51819">
    <property type="entry name" value="VOC"/>
    <property type="match status" value="1"/>
</dbReference>
<keyword evidence="3" id="KW-1185">Reference proteome</keyword>
<comment type="caution">
    <text evidence="2">The sequence shown here is derived from an EMBL/GenBank/DDBJ whole genome shotgun (WGS) entry which is preliminary data.</text>
</comment>
<dbReference type="Proteomes" id="UP000704762">
    <property type="component" value="Unassembled WGS sequence"/>
</dbReference>
<dbReference type="InterPro" id="IPR004360">
    <property type="entry name" value="Glyas_Fos-R_dOase_dom"/>
</dbReference>
<reference evidence="2 3" key="1">
    <citation type="submission" date="2021-01" db="EMBL/GenBank/DDBJ databases">
        <title>Sequencing the genomes of 1000 actinobacteria strains.</title>
        <authorList>
            <person name="Klenk H.-P."/>
        </authorList>
    </citation>
    <scope>NUCLEOTIDE SEQUENCE [LARGE SCALE GENOMIC DNA]</scope>
    <source>
        <strain evidence="2 3">DSM 18662</strain>
    </source>
</reference>
<organism evidence="2 3">
    <name type="scientific">Microlunatus panaciterrae</name>
    <dbReference type="NCBI Taxonomy" id="400768"/>
    <lineage>
        <taxon>Bacteria</taxon>
        <taxon>Bacillati</taxon>
        <taxon>Actinomycetota</taxon>
        <taxon>Actinomycetes</taxon>
        <taxon>Propionibacteriales</taxon>
        <taxon>Propionibacteriaceae</taxon>
        <taxon>Microlunatus</taxon>
    </lineage>
</organism>
<evidence type="ECO:0000259" key="1">
    <source>
        <dbReference type="PROSITE" id="PS51819"/>
    </source>
</evidence>
<feature type="domain" description="VOC" evidence="1">
    <location>
        <begin position="3"/>
        <end position="108"/>
    </location>
</feature>
<dbReference type="Pfam" id="PF00903">
    <property type="entry name" value="Glyoxalase"/>
    <property type="match status" value="1"/>
</dbReference>
<proteinExistence type="predicted"/>
<dbReference type="SUPFAM" id="SSF54593">
    <property type="entry name" value="Glyoxalase/Bleomycin resistance protein/Dihydroxybiphenyl dioxygenase"/>
    <property type="match status" value="1"/>
</dbReference>
<dbReference type="InterPro" id="IPR037523">
    <property type="entry name" value="VOC_core"/>
</dbReference>
<gene>
    <name evidence="2" type="ORF">JOE57_001650</name>
</gene>
<dbReference type="EMBL" id="JAFBCF010000001">
    <property type="protein sequence ID" value="MBM7798729.1"/>
    <property type="molecule type" value="Genomic_DNA"/>
</dbReference>
<accession>A0ABS2RIB3</accession>
<dbReference type="RefSeq" id="WP_204917239.1">
    <property type="nucleotide sequence ID" value="NZ_BAAAQP010000002.1"/>
</dbReference>
<dbReference type="InterPro" id="IPR029068">
    <property type="entry name" value="Glyas_Bleomycin-R_OHBP_Dase"/>
</dbReference>
<name>A0ABS2RIB3_9ACTN</name>
<evidence type="ECO:0000313" key="3">
    <source>
        <dbReference type="Proteomes" id="UP000704762"/>
    </source>
</evidence>
<sequence>MINGSHVIVFSRDPEADRAFFADVLGRPQVDAGGGWPIFTLPAGELAVHPSDGPTGHELYFMCDDVVTTMQELRAKGVEFTQDISEERWGRLTRFRLPGGGEVGMYEPRHPRAIDL</sequence>
<evidence type="ECO:0000313" key="2">
    <source>
        <dbReference type="EMBL" id="MBM7798729.1"/>
    </source>
</evidence>